<name>A0A0D1YC95_9EURO</name>
<dbReference type="PANTHER" id="PTHR22789:SF0">
    <property type="entry name" value="3-OXO-TETRONATE 4-PHOSPHATE DECARBOXYLASE-RELATED"/>
    <property type="match status" value="1"/>
</dbReference>
<dbReference type="VEuPathDB" id="FungiDB:PV08_09778"/>
<dbReference type="AlphaFoldDB" id="A0A0D1YC95"/>
<feature type="domain" description="Class II aldolase/adducin N-terminal" evidence="3">
    <location>
        <begin position="16"/>
        <end position="235"/>
    </location>
</feature>
<dbReference type="STRING" id="91928.A0A0D1YC95"/>
<dbReference type="PANTHER" id="PTHR22789">
    <property type="entry name" value="FUCULOSE PHOSPHATE ALDOLASE"/>
    <property type="match status" value="1"/>
</dbReference>
<dbReference type="InterPro" id="IPR001303">
    <property type="entry name" value="Aldolase_II/adducin_N"/>
</dbReference>
<dbReference type="GO" id="GO:0016832">
    <property type="term" value="F:aldehyde-lyase activity"/>
    <property type="evidence" value="ECO:0007669"/>
    <property type="project" value="TreeGrafter"/>
</dbReference>
<dbReference type="GeneID" id="27336861"/>
<gene>
    <name evidence="4" type="ORF">PV08_09778</name>
</gene>
<sequence>MDPDIDSDNEIDQVLSHLITAFHILHQHQVLDEDGQVSVRNPQDPSTFFTSNLPAILVSSKKDLSQWNVADGSPVDDPYPELAKASEHSAVSEIFAHSSIYKAYPGVQSVLHSHCASAIAYGLCSSWNSMLQPSYLMAGFIGYSPPIFDIARYYVNLPASHPRNLLINTQYLGDELAMTLHRSQREEPRRHNTPTVLPEQKAVFIRGHGYATWAESLEDVVWRAVHIRRDADIQTTAMTQRDNSELEIVYLTEQEAVDCELTINHAEQKHWLSWVAQVDRSGMYRNELDGYGAAPRTEK</sequence>
<dbReference type="RefSeq" id="XP_016232717.1">
    <property type="nucleotide sequence ID" value="XM_016384094.1"/>
</dbReference>
<dbReference type="GO" id="GO:0046872">
    <property type="term" value="F:metal ion binding"/>
    <property type="evidence" value="ECO:0007669"/>
    <property type="project" value="UniProtKB-KW"/>
</dbReference>
<keyword evidence="1" id="KW-0479">Metal-binding</keyword>
<organism evidence="4 5">
    <name type="scientific">Exophiala spinifera</name>
    <dbReference type="NCBI Taxonomy" id="91928"/>
    <lineage>
        <taxon>Eukaryota</taxon>
        <taxon>Fungi</taxon>
        <taxon>Dikarya</taxon>
        <taxon>Ascomycota</taxon>
        <taxon>Pezizomycotina</taxon>
        <taxon>Eurotiomycetes</taxon>
        <taxon>Chaetothyriomycetidae</taxon>
        <taxon>Chaetothyriales</taxon>
        <taxon>Herpotrichiellaceae</taxon>
        <taxon>Exophiala</taxon>
    </lineage>
</organism>
<accession>A0A0D1YC95</accession>
<dbReference type="GO" id="GO:0005829">
    <property type="term" value="C:cytosol"/>
    <property type="evidence" value="ECO:0007669"/>
    <property type="project" value="TreeGrafter"/>
</dbReference>
<evidence type="ECO:0000313" key="4">
    <source>
        <dbReference type="EMBL" id="KIW12501.1"/>
    </source>
</evidence>
<keyword evidence="5" id="KW-1185">Reference proteome</keyword>
<dbReference type="Pfam" id="PF00596">
    <property type="entry name" value="Aldolase_II"/>
    <property type="match status" value="1"/>
</dbReference>
<proteinExistence type="predicted"/>
<dbReference type="InterPro" id="IPR050197">
    <property type="entry name" value="Aldolase_class_II_sugar_metab"/>
</dbReference>
<dbReference type="Proteomes" id="UP000053328">
    <property type="component" value="Unassembled WGS sequence"/>
</dbReference>
<keyword evidence="2" id="KW-0456">Lyase</keyword>
<evidence type="ECO:0000259" key="3">
    <source>
        <dbReference type="SMART" id="SM01007"/>
    </source>
</evidence>
<dbReference type="EMBL" id="KN847498">
    <property type="protein sequence ID" value="KIW12501.1"/>
    <property type="molecule type" value="Genomic_DNA"/>
</dbReference>
<evidence type="ECO:0000313" key="5">
    <source>
        <dbReference type="Proteomes" id="UP000053328"/>
    </source>
</evidence>
<dbReference type="Gene3D" id="3.40.225.10">
    <property type="entry name" value="Class II aldolase/adducin N-terminal domain"/>
    <property type="match status" value="1"/>
</dbReference>
<reference evidence="4 5" key="1">
    <citation type="submission" date="2015-01" db="EMBL/GenBank/DDBJ databases">
        <title>The Genome Sequence of Exophiala spinifera CBS89968.</title>
        <authorList>
            <consortium name="The Broad Institute Genomics Platform"/>
            <person name="Cuomo C."/>
            <person name="de Hoog S."/>
            <person name="Gorbushina A."/>
            <person name="Stielow B."/>
            <person name="Teixiera M."/>
            <person name="Abouelleil A."/>
            <person name="Chapman S.B."/>
            <person name="Priest M."/>
            <person name="Young S.K."/>
            <person name="Wortman J."/>
            <person name="Nusbaum C."/>
            <person name="Birren B."/>
        </authorList>
    </citation>
    <scope>NUCLEOTIDE SEQUENCE [LARGE SCALE GENOMIC DNA]</scope>
    <source>
        <strain evidence="4 5">CBS 89968</strain>
    </source>
</reference>
<dbReference type="InterPro" id="IPR036409">
    <property type="entry name" value="Aldolase_II/adducin_N_sf"/>
</dbReference>
<protein>
    <recommendedName>
        <fullName evidence="3">Class II aldolase/adducin N-terminal domain-containing protein</fullName>
    </recommendedName>
</protein>
<dbReference type="SUPFAM" id="SSF53639">
    <property type="entry name" value="AraD/HMP-PK domain-like"/>
    <property type="match status" value="1"/>
</dbReference>
<evidence type="ECO:0000256" key="2">
    <source>
        <dbReference type="ARBA" id="ARBA00023239"/>
    </source>
</evidence>
<dbReference type="GO" id="GO:0019323">
    <property type="term" value="P:pentose catabolic process"/>
    <property type="evidence" value="ECO:0007669"/>
    <property type="project" value="TreeGrafter"/>
</dbReference>
<dbReference type="SMART" id="SM01007">
    <property type="entry name" value="Aldolase_II"/>
    <property type="match status" value="1"/>
</dbReference>
<dbReference type="OrthoDB" id="2932980at2759"/>
<dbReference type="HOGENOM" id="CLU_006033_2_2_1"/>
<evidence type="ECO:0000256" key="1">
    <source>
        <dbReference type="ARBA" id="ARBA00022723"/>
    </source>
</evidence>